<keyword evidence="2" id="KW-1185">Reference proteome</keyword>
<organism evidence="1 2">
    <name type="scientific">Toxocara canis</name>
    <name type="common">Canine roundworm</name>
    <dbReference type="NCBI Taxonomy" id="6265"/>
    <lineage>
        <taxon>Eukaryota</taxon>
        <taxon>Metazoa</taxon>
        <taxon>Ecdysozoa</taxon>
        <taxon>Nematoda</taxon>
        <taxon>Chromadorea</taxon>
        <taxon>Rhabditida</taxon>
        <taxon>Spirurina</taxon>
        <taxon>Ascaridomorpha</taxon>
        <taxon>Ascaridoidea</taxon>
        <taxon>Toxocaridae</taxon>
        <taxon>Toxocara</taxon>
    </lineage>
</organism>
<name>A0A0B2USS1_TOXCA</name>
<gene>
    <name evidence="1" type="ORF">Tcan_00637</name>
</gene>
<evidence type="ECO:0000313" key="2">
    <source>
        <dbReference type="Proteomes" id="UP000031036"/>
    </source>
</evidence>
<dbReference type="AlphaFoldDB" id="A0A0B2USS1"/>
<feature type="non-terminal residue" evidence="1">
    <location>
        <position position="179"/>
    </location>
</feature>
<sequence>MPEQVRKSRHFREVYQTSKFERNLTDRTSLLIGLSDCRSNNLARGGCNYAACARPYGKRKPTPTVLAPLNHAPTTAFKTGSARISISFGRFLTSLNAGMCEFVLHMYTSPQCIRTNRTLHTAHASNPVMCRSLRLVLLILGRKKIHIASSLPLMHEDNTFPPDQSQLYENVPNPIIEER</sequence>
<dbReference type="Proteomes" id="UP000031036">
    <property type="component" value="Unassembled WGS sequence"/>
</dbReference>
<proteinExistence type="predicted"/>
<dbReference type="EMBL" id="JPKZ01003281">
    <property type="protein sequence ID" value="KHN72239.1"/>
    <property type="molecule type" value="Genomic_DNA"/>
</dbReference>
<comment type="caution">
    <text evidence="1">The sequence shown here is derived from an EMBL/GenBank/DDBJ whole genome shotgun (WGS) entry which is preliminary data.</text>
</comment>
<reference evidence="1 2" key="1">
    <citation type="submission" date="2014-11" db="EMBL/GenBank/DDBJ databases">
        <title>Genetic blueprint of the zoonotic pathogen Toxocara canis.</title>
        <authorList>
            <person name="Zhu X.-Q."/>
            <person name="Korhonen P.K."/>
            <person name="Cai H."/>
            <person name="Young N.D."/>
            <person name="Nejsum P."/>
            <person name="von Samson-Himmelstjerna G."/>
            <person name="Boag P.R."/>
            <person name="Tan P."/>
            <person name="Li Q."/>
            <person name="Min J."/>
            <person name="Yang Y."/>
            <person name="Wang X."/>
            <person name="Fang X."/>
            <person name="Hall R.S."/>
            <person name="Hofmann A."/>
            <person name="Sternberg P.W."/>
            <person name="Jex A.R."/>
            <person name="Gasser R.B."/>
        </authorList>
    </citation>
    <scope>NUCLEOTIDE SEQUENCE [LARGE SCALE GENOMIC DNA]</scope>
    <source>
        <strain evidence="1">PN_DK_2014</strain>
    </source>
</reference>
<accession>A0A0B2USS1</accession>
<evidence type="ECO:0000313" key="1">
    <source>
        <dbReference type="EMBL" id="KHN72239.1"/>
    </source>
</evidence>
<protein>
    <submittedName>
        <fullName evidence="1">Uncharacterized protein</fullName>
    </submittedName>
</protein>